<dbReference type="EMBL" id="JAEVFJ010000037">
    <property type="protein sequence ID" value="KAH8090988.1"/>
    <property type="molecule type" value="Genomic_DNA"/>
</dbReference>
<protein>
    <submittedName>
        <fullName evidence="1">Uncharacterized protein</fullName>
    </submittedName>
</protein>
<dbReference type="Proteomes" id="UP000813824">
    <property type="component" value="Unassembled WGS sequence"/>
</dbReference>
<sequence length="534" mass="59286">MHAVWAIRELVDHIVGHLVDSSETSSSRLYVRSSTKYLSYLTDDAYRDVSSVGMSARLFRESSLDVIWRTQIHLLPLFGLIGLVADIDEHTIDTMDICRPFDDCDIPNFLFYSGRIVNLCLDDSAAGARGRNFFFGDLHLSQPIVLFPKLRILLTEGSSHSGFVLRHIGDMLQTLTLAIPLPVMNILASKLTNLISLELAVVQESRNDQSVEVQKINTLRDILQSAQKLEDFSLRVSSPSSISAPIWEALVQLPLLTTLCVSGAQLDTAPSRTTIRSLRRFEFVTRDIRSATSVLSQCTFDHVESLTILILTGHSLPPAEAAALFSAIVAANPYTTLQELEITAFFQSVGDHEDTDSTSVRIPASVLHPLLSLSSLQRLILVVFWPWEASDEFIDTMARAWPHLEDFHFDPSSKWSTPLAESRCGITLRAIESLARHCPALKFVNVPFDGTLPPPSNVKAEYPASVAQNTALTKIGLGFLATDSAAEIAAFLSRLFPKLEYVETVDISAQWDEVSNLLRTSAGEWEKRFEQLSE</sequence>
<comment type="caution">
    <text evidence="1">The sequence shown here is derived from an EMBL/GenBank/DDBJ whole genome shotgun (WGS) entry which is preliminary data.</text>
</comment>
<evidence type="ECO:0000313" key="2">
    <source>
        <dbReference type="Proteomes" id="UP000813824"/>
    </source>
</evidence>
<reference evidence="1" key="1">
    <citation type="journal article" date="2021" name="New Phytol.">
        <title>Evolutionary innovations through gain and loss of genes in the ectomycorrhizal Boletales.</title>
        <authorList>
            <person name="Wu G."/>
            <person name="Miyauchi S."/>
            <person name="Morin E."/>
            <person name="Kuo A."/>
            <person name="Drula E."/>
            <person name="Varga T."/>
            <person name="Kohler A."/>
            <person name="Feng B."/>
            <person name="Cao Y."/>
            <person name="Lipzen A."/>
            <person name="Daum C."/>
            <person name="Hundley H."/>
            <person name="Pangilinan J."/>
            <person name="Johnson J."/>
            <person name="Barry K."/>
            <person name="LaButti K."/>
            <person name="Ng V."/>
            <person name="Ahrendt S."/>
            <person name="Min B."/>
            <person name="Choi I.G."/>
            <person name="Park H."/>
            <person name="Plett J.M."/>
            <person name="Magnuson J."/>
            <person name="Spatafora J.W."/>
            <person name="Nagy L.G."/>
            <person name="Henrissat B."/>
            <person name="Grigoriev I.V."/>
            <person name="Yang Z.L."/>
            <person name="Xu J."/>
            <person name="Martin F.M."/>
        </authorList>
    </citation>
    <scope>NUCLEOTIDE SEQUENCE</scope>
    <source>
        <strain evidence="1">KKN 215</strain>
    </source>
</reference>
<keyword evidence="2" id="KW-1185">Reference proteome</keyword>
<name>A0A8K0UIX0_9AGAR</name>
<proteinExistence type="predicted"/>
<dbReference type="SUPFAM" id="SSF52047">
    <property type="entry name" value="RNI-like"/>
    <property type="match status" value="1"/>
</dbReference>
<accession>A0A8K0UIX0</accession>
<gene>
    <name evidence="1" type="ORF">BXZ70DRAFT_488191</name>
</gene>
<organism evidence="1 2">
    <name type="scientific">Cristinia sonorae</name>
    <dbReference type="NCBI Taxonomy" id="1940300"/>
    <lineage>
        <taxon>Eukaryota</taxon>
        <taxon>Fungi</taxon>
        <taxon>Dikarya</taxon>
        <taxon>Basidiomycota</taxon>
        <taxon>Agaricomycotina</taxon>
        <taxon>Agaricomycetes</taxon>
        <taxon>Agaricomycetidae</taxon>
        <taxon>Agaricales</taxon>
        <taxon>Pleurotineae</taxon>
        <taxon>Stephanosporaceae</taxon>
        <taxon>Cristinia</taxon>
    </lineage>
</organism>
<dbReference type="Gene3D" id="3.80.10.10">
    <property type="entry name" value="Ribonuclease Inhibitor"/>
    <property type="match status" value="1"/>
</dbReference>
<dbReference type="InterPro" id="IPR032675">
    <property type="entry name" value="LRR_dom_sf"/>
</dbReference>
<evidence type="ECO:0000313" key="1">
    <source>
        <dbReference type="EMBL" id="KAH8090988.1"/>
    </source>
</evidence>
<dbReference type="AlphaFoldDB" id="A0A8K0UIX0"/>
<dbReference type="OrthoDB" id="3543113at2759"/>